<gene>
    <name evidence="2" type="ORF">OG929_36265</name>
</gene>
<dbReference type="EMBL" id="CP109011">
    <property type="protein sequence ID" value="WUT49348.1"/>
    <property type="molecule type" value="Genomic_DNA"/>
</dbReference>
<dbReference type="RefSeq" id="WP_329273333.1">
    <property type="nucleotide sequence ID" value="NZ_CP109011.1"/>
</dbReference>
<reference evidence="2" key="1">
    <citation type="submission" date="2022-10" db="EMBL/GenBank/DDBJ databases">
        <title>The complete genomes of actinobacterial strains from the NBC collection.</title>
        <authorList>
            <person name="Joergensen T.S."/>
            <person name="Alvarez Arevalo M."/>
            <person name="Sterndorff E.B."/>
            <person name="Faurdal D."/>
            <person name="Vuksanovic O."/>
            <person name="Mourched A.-S."/>
            <person name="Charusanti P."/>
            <person name="Shaw S."/>
            <person name="Blin K."/>
            <person name="Weber T."/>
        </authorList>
    </citation>
    <scope>NUCLEOTIDE SEQUENCE</scope>
    <source>
        <strain evidence="2">NBC_00686</strain>
    </source>
</reference>
<dbReference type="Proteomes" id="UP001432168">
    <property type="component" value="Chromosome"/>
</dbReference>
<evidence type="ECO:0000313" key="3">
    <source>
        <dbReference type="Proteomes" id="UP001432168"/>
    </source>
</evidence>
<accession>A0ABZ1XB19</accession>
<organism evidence="2 3">
    <name type="scientific">Streptomyces pseudovenezuelae</name>
    <dbReference type="NCBI Taxonomy" id="67350"/>
    <lineage>
        <taxon>Bacteria</taxon>
        <taxon>Bacillati</taxon>
        <taxon>Actinomycetota</taxon>
        <taxon>Actinomycetes</taxon>
        <taxon>Kitasatosporales</taxon>
        <taxon>Streptomycetaceae</taxon>
        <taxon>Streptomyces</taxon>
        <taxon>Streptomyces aurantiacus group</taxon>
    </lineage>
</organism>
<evidence type="ECO:0000313" key="2">
    <source>
        <dbReference type="EMBL" id="WUT49348.1"/>
    </source>
</evidence>
<feature type="compositionally biased region" description="Basic residues" evidence="1">
    <location>
        <begin position="27"/>
        <end position="37"/>
    </location>
</feature>
<feature type="region of interest" description="Disordered" evidence="1">
    <location>
        <begin position="26"/>
        <end position="89"/>
    </location>
</feature>
<proteinExistence type="predicted"/>
<keyword evidence="3" id="KW-1185">Reference proteome</keyword>
<sequence length="89" mass="9343">MAVHGVHMVVADEIGEAGVVAAEARAARRGQCRRRRPQRESRAEQARAAQESASRHALRVEVGGGDGRVGPGGQLLLGHGDPRKGVSES</sequence>
<name>A0ABZ1XB19_9ACTN</name>
<feature type="compositionally biased region" description="Basic and acidic residues" evidence="1">
    <location>
        <begin position="80"/>
        <end position="89"/>
    </location>
</feature>
<feature type="compositionally biased region" description="Gly residues" evidence="1">
    <location>
        <begin position="62"/>
        <end position="75"/>
    </location>
</feature>
<evidence type="ECO:0000256" key="1">
    <source>
        <dbReference type="SAM" id="MobiDB-lite"/>
    </source>
</evidence>
<protein>
    <submittedName>
        <fullName evidence="2">Uncharacterized protein</fullName>
    </submittedName>
</protein>